<dbReference type="Proteomes" id="UP000677228">
    <property type="component" value="Unassembled WGS sequence"/>
</dbReference>
<dbReference type="Proteomes" id="UP000682733">
    <property type="component" value="Unassembled WGS sequence"/>
</dbReference>
<evidence type="ECO:0000313" key="1">
    <source>
        <dbReference type="EMBL" id="CAF1617502.1"/>
    </source>
</evidence>
<name>A0A8S2G2V9_9BILA</name>
<dbReference type="EMBL" id="CAJNOK010054925">
    <property type="protein sequence ID" value="CAF1617502.1"/>
    <property type="molecule type" value="Genomic_DNA"/>
</dbReference>
<accession>A0A8S2G2V9</accession>
<dbReference type="AlphaFoldDB" id="A0A8S2G2V9"/>
<reference evidence="1" key="1">
    <citation type="submission" date="2021-02" db="EMBL/GenBank/DDBJ databases">
        <authorList>
            <person name="Nowell W R."/>
        </authorList>
    </citation>
    <scope>NUCLEOTIDE SEQUENCE</scope>
</reference>
<evidence type="ECO:0000313" key="3">
    <source>
        <dbReference type="Proteomes" id="UP000677228"/>
    </source>
</evidence>
<organism evidence="1 3">
    <name type="scientific">Didymodactylos carnosus</name>
    <dbReference type="NCBI Taxonomy" id="1234261"/>
    <lineage>
        <taxon>Eukaryota</taxon>
        <taxon>Metazoa</taxon>
        <taxon>Spiralia</taxon>
        <taxon>Gnathifera</taxon>
        <taxon>Rotifera</taxon>
        <taxon>Eurotatoria</taxon>
        <taxon>Bdelloidea</taxon>
        <taxon>Philodinida</taxon>
        <taxon>Philodinidae</taxon>
        <taxon>Didymodactylos</taxon>
    </lineage>
</organism>
<evidence type="ECO:0000313" key="2">
    <source>
        <dbReference type="EMBL" id="CAF4434932.1"/>
    </source>
</evidence>
<proteinExistence type="predicted"/>
<gene>
    <name evidence="1" type="ORF">OVA965_LOCUS43008</name>
    <name evidence="2" type="ORF">TMI583_LOCUS45099</name>
</gene>
<sequence>NLSVICTYRPKASITELMRITKFQKDELQHLYRSFKQVNDNFTNVYDPPKTKQKKIFYRFLATKNNR</sequence>
<feature type="non-terminal residue" evidence="1">
    <location>
        <position position="1"/>
    </location>
</feature>
<comment type="caution">
    <text evidence="1">The sequence shown here is derived from an EMBL/GenBank/DDBJ whole genome shotgun (WGS) entry which is preliminary data.</text>
</comment>
<protein>
    <submittedName>
        <fullName evidence="1">Uncharacterized protein</fullName>
    </submittedName>
</protein>
<dbReference type="EMBL" id="CAJOBA010079549">
    <property type="protein sequence ID" value="CAF4434932.1"/>
    <property type="molecule type" value="Genomic_DNA"/>
</dbReference>